<dbReference type="Gene3D" id="1.10.530.10">
    <property type="match status" value="1"/>
</dbReference>
<evidence type="ECO:0000256" key="1">
    <source>
        <dbReference type="ARBA" id="ARBA00007734"/>
    </source>
</evidence>
<dbReference type="InterPro" id="IPR008258">
    <property type="entry name" value="Transglycosylase_SLT_dom_1"/>
</dbReference>
<comment type="similarity">
    <text evidence="2">Belongs to the virb1 family.</text>
</comment>
<protein>
    <submittedName>
        <fullName evidence="5">Lytic transglycosylase domain-containing protein</fullName>
    </submittedName>
</protein>
<sequence>MDPLKLACAALALCAAVPARADAVDAWAPIIAEASARFGVPATWIERVMRAESRGQTTIDGRPIVSRAGAMGLMQLMPATWAEMRARLGLGPDPHAPRDNILAGTYFLRLMYDRFGYPGLFAAYNAGPGRYAIHLATGRALPGETRIYLANVAEASATAVPAKIADADEKPEVNAIFFTLSQRPGGRQAAGSASTLFVALSTVPERTAPDRP</sequence>
<dbReference type="EMBL" id="CP041016">
    <property type="protein sequence ID" value="QDC37231.1"/>
    <property type="molecule type" value="Genomic_DNA"/>
</dbReference>
<dbReference type="Proteomes" id="UP000311469">
    <property type="component" value="Chromosome cSF1"/>
</dbReference>
<evidence type="ECO:0000313" key="5">
    <source>
        <dbReference type="EMBL" id="QDC37231.1"/>
    </source>
</evidence>
<dbReference type="AlphaFoldDB" id="A0A5B8CK73"/>
<dbReference type="SUPFAM" id="SSF53955">
    <property type="entry name" value="Lysozyme-like"/>
    <property type="match status" value="1"/>
</dbReference>
<evidence type="ECO:0000313" key="6">
    <source>
        <dbReference type="Proteomes" id="UP000311469"/>
    </source>
</evidence>
<keyword evidence="3" id="KW-0732">Signal</keyword>
<name>A0A5B8CK73_SPHSA</name>
<feature type="chain" id="PRO_5022939706" evidence="3">
    <location>
        <begin position="22"/>
        <end position="212"/>
    </location>
</feature>
<dbReference type="PANTHER" id="PTHR37423">
    <property type="entry name" value="SOLUBLE LYTIC MUREIN TRANSGLYCOSYLASE-RELATED"/>
    <property type="match status" value="1"/>
</dbReference>
<feature type="signal peptide" evidence="3">
    <location>
        <begin position="1"/>
        <end position="21"/>
    </location>
</feature>
<evidence type="ECO:0000256" key="2">
    <source>
        <dbReference type="ARBA" id="ARBA00009387"/>
    </source>
</evidence>
<organism evidence="5 6">
    <name type="scientific">Sphingobium fuliginis ATCC 27551</name>
    <dbReference type="NCBI Taxonomy" id="1208342"/>
    <lineage>
        <taxon>Bacteria</taxon>
        <taxon>Pseudomonadati</taxon>
        <taxon>Pseudomonadota</taxon>
        <taxon>Alphaproteobacteria</taxon>
        <taxon>Sphingomonadales</taxon>
        <taxon>Sphingomonadaceae</taxon>
        <taxon>Sphingobium</taxon>
    </lineage>
</organism>
<dbReference type="InterPro" id="IPR023346">
    <property type="entry name" value="Lysozyme-like_dom_sf"/>
</dbReference>
<evidence type="ECO:0000256" key="3">
    <source>
        <dbReference type="SAM" id="SignalP"/>
    </source>
</evidence>
<dbReference type="CDD" id="cd00254">
    <property type="entry name" value="LT-like"/>
    <property type="match status" value="1"/>
</dbReference>
<comment type="similarity">
    <text evidence="1">Belongs to the transglycosylase Slt family.</text>
</comment>
<accession>A0A5B8CK73</accession>
<dbReference type="KEGG" id="sufl:FIL70_08375"/>
<dbReference type="PANTHER" id="PTHR37423:SF2">
    <property type="entry name" value="MEMBRANE-BOUND LYTIC MUREIN TRANSGLYCOSYLASE C"/>
    <property type="match status" value="1"/>
</dbReference>
<evidence type="ECO:0000259" key="4">
    <source>
        <dbReference type="Pfam" id="PF01464"/>
    </source>
</evidence>
<dbReference type="RefSeq" id="WP_140042031.1">
    <property type="nucleotide sequence ID" value="NZ_CP041016.1"/>
</dbReference>
<reference evidence="5 6" key="1">
    <citation type="submission" date="2019-06" db="EMBL/GenBank/DDBJ databases">
        <title>Genome organization and adaptive potential of archetypical organophosphate degarding Sphingobium fuliginis ATCC 27551.</title>
        <authorList>
            <person name="Sarwar A."/>
            <person name="Parthasarathy S."/>
            <person name="Singh C."/>
            <person name="Siddavattam D."/>
        </authorList>
    </citation>
    <scope>NUCLEOTIDE SEQUENCE [LARGE SCALE GENOMIC DNA]</scope>
    <source>
        <strain evidence="5 6">ATCC 27551</strain>
    </source>
</reference>
<feature type="domain" description="Transglycosylase SLT" evidence="4">
    <location>
        <begin position="31"/>
        <end position="131"/>
    </location>
</feature>
<dbReference type="Pfam" id="PF01464">
    <property type="entry name" value="SLT"/>
    <property type="match status" value="1"/>
</dbReference>
<gene>
    <name evidence="5" type="ORF">FIL70_08375</name>
</gene>
<proteinExistence type="inferred from homology"/>